<dbReference type="EMBL" id="MGHL01000002">
    <property type="protein sequence ID" value="OGM70745.1"/>
    <property type="molecule type" value="Genomic_DNA"/>
</dbReference>
<comment type="caution">
    <text evidence="1">The sequence shown here is derived from an EMBL/GenBank/DDBJ whole genome shotgun (WGS) entry which is preliminary data.</text>
</comment>
<accession>A0A1F8C4Y0</accession>
<evidence type="ECO:0000313" key="2">
    <source>
        <dbReference type="Proteomes" id="UP000178429"/>
    </source>
</evidence>
<dbReference type="Proteomes" id="UP000178429">
    <property type="component" value="Unassembled WGS sequence"/>
</dbReference>
<dbReference type="STRING" id="1802525.A2975_02545"/>
<evidence type="ECO:0000313" key="1">
    <source>
        <dbReference type="EMBL" id="OGM70745.1"/>
    </source>
</evidence>
<protein>
    <submittedName>
        <fullName evidence="1">Uncharacterized protein</fullName>
    </submittedName>
</protein>
<dbReference type="AlphaFoldDB" id="A0A1F8C4Y0"/>
<reference evidence="1 2" key="1">
    <citation type="journal article" date="2016" name="Nat. Commun.">
        <title>Thousands of microbial genomes shed light on interconnected biogeochemical processes in an aquifer system.</title>
        <authorList>
            <person name="Anantharaman K."/>
            <person name="Brown C.T."/>
            <person name="Hug L.A."/>
            <person name="Sharon I."/>
            <person name="Castelle C.J."/>
            <person name="Probst A.J."/>
            <person name="Thomas B.C."/>
            <person name="Singh A."/>
            <person name="Wilkins M.J."/>
            <person name="Karaoz U."/>
            <person name="Brodie E.L."/>
            <person name="Williams K.H."/>
            <person name="Hubbard S.S."/>
            <person name="Banfield J.F."/>
        </authorList>
    </citation>
    <scope>NUCLEOTIDE SEQUENCE [LARGE SCALE GENOMIC DNA]</scope>
</reference>
<organism evidence="1 2">
    <name type="scientific">Candidatus Woesebacteria bacterium RIFCSPLOWO2_01_FULL_44_14</name>
    <dbReference type="NCBI Taxonomy" id="1802525"/>
    <lineage>
        <taxon>Bacteria</taxon>
        <taxon>Candidatus Woeseibacteriota</taxon>
    </lineage>
</organism>
<gene>
    <name evidence="1" type="ORF">A2975_02545</name>
</gene>
<sequence length="241" mass="26378">MIPVGIFVLGALVFAGVYFFVIRPNKNVSLEDEDAKVPPIPLEMRPVASLTPSIDGHWLKLVIEGIKIEAYSMDYELLYKVGDGRTQGVPGTIQLKGEKSLERDLLLGSESSGKFRYDEGVETGTLTLRFRNDKGKLVGKLSTDWHLVTDTDELTSVDNKFTYNLTKASKGTWFVVMETFGLPDEAPGTLTMGPYGVFASEEGSFAGTASNMTHFWSGSAWKEISSSKSSDVGIFIQVASE</sequence>
<name>A0A1F8C4Y0_9BACT</name>
<proteinExistence type="predicted"/>